<dbReference type="PANTHER" id="PTHR21197">
    <property type="entry name" value="UDP-GALACTOPYRANOSE MUTASE"/>
    <property type="match status" value="1"/>
</dbReference>
<dbReference type="PANTHER" id="PTHR21197:SF0">
    <property type="entry name" value="UDP-GALACTOPYRANOSE MUTASE"/>
    <property type="match status" value="1"/>
</dbReference>
<dbReference type="Proteomes" id="UP000198901">
    <property type="component" value="Unassembled WGS sequence"/>
</dbReference>
<dbReference type="STRING" id="563176.SAMN04488090_1956"/>
<organism evidence="1 2">
    <name type="scientific">Siphonobacter aquaeclarae</name>
    <dbReference type="NCBI Taxonomy" id="563176"/>
    <lineage>
        <taxon>Bacteria</taxon>
        <taxon>Pseudomonadati</taxon>
        <taxon>Bacteroidota</taxon>
        <taxon>Cytophagia</taxon>
        <taxon>Cytophagales</taxon>
        <taxon>Cytophagaceae</taxon>
        <taxon>Siphonobacter</taxon>
    </lineage>
</organism>
<dbReference type="AlphaFoldDB" id="A0A1G9NCX6"/>
<dbReference type="GO" id="GO:0008767">
    <property type="term" value="F:UDP-galactopyranose mutase activity"/>
    <property type="evidence" value="ECO:0007669"/>
    <property type="project" value="TreeGrafter"/>
</dbReference>
<evidence type="ECO:0000313" key="1">
    <source>
        <dbReference type="EMBL" id="SDL84294.1"/>
    </source>
</evidence>
<name>A0A1G9NCX6_9BACT</name>
<dbReference type="OrthoDB" id="9769600at2"/>
<dbReference type="Pfam" id="PF13450">
    <property type="entry name" value="NAD_binding_8"/>
    <property type="match status" value="1"/>
</dbReference>
<accession>A0A1G9NCX6</accession>
<dbReference type="RefSeq" id="WP_093201021.1">
    <property type="nucleotide sequence ID" value="NZ_FNGS01000003.1"/>
</dbReference>
<proteinExistence type="predicted"/>
<dbReference type="GO" id="GO:0050660">
    <property type="term" value="F:flavin adenine dinucleotide binding"/>
    <property type="evidence" value="ECO:0007669"/>
    <property type="project" value="TreeGrafter"/>
</dbReference>
<keyword evidence="2" id="KW-1185">Reference proteome</keyword>
<evidence type="ECO:0000313" key="2">
    <source>
        <dbReference type="Proteomes" id="UP000198901"/>
    </source>
</evidence>
<reference evidence="1 2" key="1">
    <citation type="submission" date="2016-10" db="EMBL/GenBank/DDBJ databases">
        <authorList>
            <person name="de Groot N.N."/>
        </authorList>
    </citation>
    <scope>NUCLEOTIDE SEQUENCE [LARGE SCALE GENOMIC DNA]</scope>
    <source>
        <strain evidence="1 2">DSM 21668</strain>
    </source>
</reference>
<dbReference type="InterPro" id="IPR036188">
    <property type="entry name" value="FAD/NAD-bd_sf"/>
</dbReference>
<gene>
    <name evidence="1" type="ORF">SAMN04488090_1956</name>
</gene>
<dbReference type="EMBL" id="FNGS01000003">
    <property type="protein sequence ID" value="SDL84294.1"/>
    <property type="molecule type" value="Genomic_DNA"/>
</dbReference>
<protein>
    <submittedName>
        <fullName evidence="1">UDP-galactopyranose mutase</fullName>
    </submittedName>
</protein>
<dbReference type="SUPFAM" id="SSF51971">
    <property type="entry name" value="Nucleotide-binding domain"/>
    <property type="match status" value="1"/>
</dbReference>
<dbReference type="GO" id="GO:0005829">
    <property type="term" value="C:cytosol"/>
    <property type="evidence" value="ECO:0007669"/>
    <property type="project" value="TreeGrafter"/>
</dbReference>
<sequence>MKVGIIGAGVSGLSIAKLLSPYFEVEVLEKKQVHGGIARTQTVNGATYHPIGGHCFNSKFPEVLDFVFDKVLSKDQWHLVERRASIKLNDHKVPYPIEFSVRQINEFDPELAFRITKDFLSAEDNGSYSNLEDWFRRKFGDTLAELYFIPYNSKIWNRSPQSMSHEWVKDKLPLPDKKSFFAGLVSEMRDAMPHSYFYYPNSNNQNTFLDALRGDTTIQFETPVESIARIGGKWVVNGELSYDILISTAPLDEIPAKMQGFEEFAELAKGLTYNRVTTMLWRTTGTEDTWTYVPSPDIIFHRYIHVGSFLDPVKPFSITEAVGVRTREEMILAGKADPFLVEPLSYNVSQHAYVVFDANYRRLVVGLRDGLQRDEFHLLGRFGEWEYYNMDICIKKAMNLAETLIRKHVNGAL</sequence>
<dbReference type="Gene3D" id="3.50.50.60">
    <property type="entry name" value="FAD/NAD(P)-binding domain"/>
    <property type="match status" value="1"/>
</dbReference>